<dbReference type="PANTHER" id="PTHR33377:SF30">
    <property type="entry name" value="OS07G0117000 PROTEIN"/>
    <property type="match status" value="1"/>
</dbReference>
<dbReference type="InterPro" id="IPR002182">
    <property type="entry name" value="NB-ARC"/>
</dbReference>
<dbReference type="Gramene" id="OBART07G01220.7">
    <property type="protein sequence ID" value="OBART07G01220.7"/>
    <property type="gene ID" value="OBART07G01220"/>
</dbReference>
<dbReference type="EnsemblPlants" id="OBART07G01220.7">
    <property type="protein sequence ID" value="OBART07G01220.7"/>
    <property type="gene ID" value="OBART07G01220"/>
</dbReference>
<evidence type="ECO:0000313" key="3">
    <source>
        <dbReference type="Proteomes" id="UP000026960"/>
    </source>
</evidence>
<dbReference type="Pfam" id="PF00931">
    <property type="entry name" value="NB-ARC"/>
    <property type="match status" value="1"/>
</dbReference>
<organism evidence="2">
    <name type="scientific">Oryza barthii</name>
    <dbReference type="NCBI Taxonomy" id="65489"/>
    <lineage>
        <taxon>Eukaryota</taxon>
        <taxon>Viridiplantae</taxon>
        <taxon>Streptophyta</taxon>
        <taxon>Embryophyta</taxon>
        <taxon>Tracheophyta</taxon>
        <taxon>Spermatophyta</taxon>
        <taxon>Magnoliopsida</taxon>
        <taxon>Liliopsida</taxon>
        <taxon>Poales</taxon>
        <taxon>Poaceae</taxon>
        <taxon>BOP clade</taxon>
        <taxon>Oryzoideae</taxon>
        <taxon>Oryzeae</taxon>
        <taxon>Oryzinae</taxon>
        <taxon>Oryza</taxon>
    </lineage>
</organism>
<dbReference type="InterPro" id="IPR027417">
    <property type="entry name" value="P-loop_NTPase"/>
</dbReference>
<evidence type="ECO:0000313" key="2">
    <source>
        <dbReference type="EnsemblPlants" id="OBART07G01220.7"/>
    </source>
</evidence>
<feature type="domain" description="NB-ARC" evidence="1">
    <location>
        <begin position="251"/>
        <end position="405"/>
    </location>
</feature>
<dbReference type="HOGENOM" id="CLU_405122_0_0_1"/>
<dbReference type="Gene3D" id="3.40.50.300">
    <property type="entry name" value="P-loop containing nucleotide triphosphate hydrolases"/>
    <property type="match status" value="2"/>
</dbReference>
<dbReference type="PANTHER" id="PTHR33377">
    <property type="entry name" value="OS10G0134700 PROTEIN-RELATED"/>
    <property type="match status" value="1"/>
</dbReference>
<proteinExistence type="predicted"/>
<keyword evidence="3" id="KW-1185">Reference proteome</keyword>
<sequence length="679" mass="77752">MERQRKPAATAALRPDLETSAAAAASDKRLTPTFCQLLSIQTTHLHMETFLSAILSDLTSRSISFLVNKCSKPTTPTVEERLQQLLLRARVIVEEADERFITNQAMLQKLNILRKEMYRGYYTLICFRCHNNEEDNVKDREVSYYFTPSKLNPAKRVRFCTGSGQTLRDQLQQVLGSLQVTLEDMREFLMFFNSCPRLCRQPYSMHLLLDSLQVILEDMHEFVMFLNSCPRLCCQPYSMHLLIDKCLFGRQMEMEHIMNFLLKEDTPGAENPGVLPIIGPGKVGKTTLIAHACDDERVRNHFSQIVCFSQDDLEDANMESLRDSGAIKHQNHTTGGERILIIIELTREIDEVAWRRLYSASKSCVANGRKIIVSSRSDKIACFGTTQALRLRFFTQEAYWYFFKLQQVLGSLQVTLEDMREFLVFFNSCPRLCRQPYSMHLLLDRCLFGRQMETEHIMNFLLKEDIPSAENLGVLPIIGPGKVGKSTLIEHACEDERVRNRFSQIVCFNDDDVGHANMVALRDCGVIKHKNHSIGGDRMLIIIELMGDIDEGVWGRLYSASKISVAVGSKIIITSRSDKIVSFGTTQVLRVNFFTQEAYWYFFKVRTFGSLDAEEHPKLASLAMDMAREMNQCFMGSCIYSVLLKANFNARFWSMALARIREFKLKNNLIYNAYLVGGP</sequence>
<protein>
    <recommendedName>
        <fullName evidence="1">NB-ARC domain-containing protein</fullName>
    </recommendedName>
</protein>
<accession>A0A0D3GLM4</accession>
<reference evidence="2" key="2">
    <citation type="submission" date="2015-03" db="UniProtKB">
        <authorList>
            <consortium name="EnsemblPlants"/>
        </authorList>
    </citation>
    <scope>IDENTIFICATION</scope>
</reference>
<reference evidence="2" key="1">
    <citation type="journal article" date="2009" name="Rice">
        <title>De Novo Next Generation Sequencing of Plant Genomes.</title>
        <authorList>
            <person name="Rounsley S."/>
            <person name="Marri P.R."/>
            <person name="Yu Y."/>
            <person name="He R."/>
            <person name="Sisneros N."/>
            <person name="Goicoechea J.L."/>
            <person name="Lee S.J."/>
            <person name="Angelova A."/>
            <person name="Kudrna D."/>
            <person name="Luo M."/>
            <person name="Affourtit J."/>
            <person name="Desany B."/>
            <person name="Knight J."/>
            <person name="Niazi F."/>
            <person name="Egholm M."/>
            <person name="Wing R.A."/>
        </authorList>
    </citation>
    <scope>NUCLEOTIDE SEQUENCE [LARGE SCALE GENOMIC DNA]</scope>
    <source>
        <strain evidence="2">cv. IRGC 105608</strain>
    </source>
</reference>
<dbReference type="SUPFAM" id="SSF52540">
    <property type="entry name" value="P-loop containing nucleoside triphosphate hydrolases"/>
    <property type="match status" value="2"/>
</dbReference>
<name>A0A0D3GLM4_9ORYZ</name>
<evidence type="ECO:0000259" key="1">
    <source>
        <dbReference type="Pfam" id="PF00931"/>
    </source>
</evidence>
<dbReference type="Proteomes" id="UP000026960">
    <property type="component" value="Chromosome 7"/>
</dbReference>
<dbReference type="AlphaFoldDB" id="A0A0D3GLM4"/>
<dbReference type="GO" id="GO:0043531">
    <property type="term" value="F:ADP binding"/>
    <property type="evidence" value="ECO:0007669"/>
    <property type="project" value="InterPro"/>
</dbReference>